<comment type="caution">
    <text evidence="1">The sequence shown here is derived from an EMBL/GenBank/DDBJ whole genome shotgun (WGS) entry which is preliminary data.</text>
</comment>
<proteinExistence type="predicted"/>
<dbReference type="EMBL" id="VSSQ01035817">
    <property type="protein sequence ID" value="MPM88140.1"/>
    <property type="molecule type" value="Genomic_DNA"/>
</dbReference>
<name>A0A645DF79_9ZZZZ</name>
<evidence type="ECO:0000313" key="1">
    <source>
        <dbReference type="EMBL" id="MPM88140.1"/>
    </source>
</evidence>
<sequence>MSYQPTNDCIRFSTQGSLEKCVSFFEDTINKGKGELYGIIIDAIGQGSVVVSLHADLERPIGGDPVVSITYLDKEKKMFHLLVSWKSDIWEVKRVLANLLPSVMMAPGFDENRQPYPDDRR</sequence>
<organism evidence="1">
    <name type="scientific">bioreactor metagenome</name>
    <dbReference type="NCBI Taxonomy" id="1076179"/>
    <lineage>
        <taxon>unclassified sequences</taxon>
        <taxon>metagenomes</taxon>
        <taxon>ecological metagenomes</taxon>
    </lineage>
</organism>
<reference evidence="1" key="1">
    <citation type="submission" date="2019-08" db="EMBL/GenBank/DDBJ databases">
        <authorList>
            <person name="Kucharzyk K."/>
            <person name="Murdoch R.W."/>
            <person name="Higgins S."/>
            <person name="Loffler F."/>
        </authorList>
    </citation>
    <scope>NUCLEOTIDE SEQUENCE</scope>
</reference>
<protein>
    <submittedName>
        <fullName evidence="1">Uncharacterized protein</fullName>
    </submittedName>
</protein>
<accession>A0A645DF79</accession>
<dbReference type="AlphaFoldDB" id="A0A645DF79"/>
<gene>
    <name evidence="1" type="ORF">SDC9_135241</name>
</gene>